<dbReference type="EMBL" id="VCEJ01000004">
    <property type="protein sequence ID" value="TLV01326.1"/>
    <property type="molecule type" value="Genomic_DNA"/>
</dbReference>
<name>A0A5R9KYE0_9BACT</name>
<accession>A0A5R9KYE0</accession>
<evidence type="ECO:0000313" key="1">
    <source>
        <dbReference type="EMBL" id="TLV01326.1"/>
    </source>
</evidence>
<organism evidence="1 2">
    <name type="scientific">Dyadobacter luticola</name>
    <dbReference type="NCBI Taxonomy" id="1979387"/>
    <lineage>
        <taxon>Bacteria</taxon>
        <taxon>Pseudomonadati</taxon>
        <taxon>Bacteroidota</taxon>
        <taxon>Cytophagia</taxon>
        <taxon>Cytophagales</taxon>
        <taxon>Spirosomataceae</taxon>
        <taxon>Dyadobacter</taxon>
    </lineage>
</organism>
<keyword evidence="2" id="KW-1185">Reference proteome</keyword>
<gene>
    <name evidence="1" type="ORF">FEN17_17985</name>
</gene>
<dbReference type="OrthoDB" id="9818894at2"/>
<evidence type="ECO:0000313" key="2">
    <source>
        <dbReference type="Proteomes" id="UP000306402"/>
    </source>
</evidence>
<dbReference type="AlphaFoldDB" id="A0A5R9KYE0"/>
<sequence length="354" mass="40589">MHPSDKCPSCMVVSKRKLFSVKEIRVAYDNNDNYAYLKIHPLIGVELKAVERVIFTYSKNGLDIFAYIPETRDANLSWKGILNFDPNLYQKLTNIELYMVKSQISSQDIMQNNIKIGNKQVMQEIRTAAELKAPAVATYKKTYSYRQSKASLRDIYRQEKTLRFYLEAGIGVSFSYRNIQVVSPQPDRTAYEARYKNDKVGFSWSGSLRFGYTFTSNGSAYLGLMTSNQQYRSGGGIDWNTGRLYTNSVSPVNYDFHFRGVEFGYSYSQFSAKRGLSTDLGLHFLRTKTQISASKFTWGPNIAIGPKIRTGIYSDLRVMPNFYLNISRLESLRSNDLATRLFTAGIKFAWRVYI</sequence>
<comment type="caution">
    <text evidence="1">The sequence shown here is derived from an EMBL/GenBank/DDBJ whole genome shotgun (WGS) entry which is preliminary data.</text>
</comment>
<proteinExistence type="predicted"/>
<reference evidence="1 2" key="1">
    <citation type="submission" date="2019-05" db="EMBL/GenBank/DDBJ databases">
        <authorList>
            <person name="Qu J.-H."/>
        </authorList>
    </citation>
    <scope>NUCLEOTIDE SEQUENCE [LARGE SCALE GENOMIC DNA]</scope>
    <source>
        <strain evidence="1 2">T17</strain>
    </source>
</reference>
<protein>
    <submittedName>
        <fullName evidence="1">Uncharacterized protein</fullName>
    </submittedName>
</protein>
<dbReference type="Proteomes" id="UP000306402">
    <property type="component" value="Unassembled WGS sequence"/>
</dbReference>